<dbReference type="InterPro" id="IPR038847">
    <property type="entry name" value="Granulysin-like"/>
</dbReference>
<dbReference type="Proteomes" id="UP000472277">
    <property type="component" value="Chromosome 33"/>
</dbReference>
<dbReference type="GeneTree" id="ENSGT00510000050935"/>
<feature type="domain" description="Saposin B-type" evidence="2">
    <location>
        <begin position="131"/>
        <end position="211"/>
    </location>
</feature>
<dbReference type="GO" id="GO:0042742">
    <property type="term" value="P:defense response to bacterium"/>
    <property type="evidence" value="ECO:0007669"/>
    <property type="project" value="InterPro"/>
</dbReference>
<accession>A0A674F811</accession>
<dbReference type="Gene3D" id="1.10.225.10">
    <property type="entry name" value="Saposin-like"/>
    <property type="match status" value="1"/>
</dbReference>
<keyword evidence="4" id="KW-1185">Reference proteome</keyword>
<dbReference type="InterPro" id="IPR011001">
    <property type="entry name" value="Saposin-like"/>
</dbReference>
<protein>
    <submittedName>
        <fullName evidence="3">Antimicrobial peptide NK-lysin-like</fullName>
    </submittedName>
</protein>
<sequence>MSKEKEFGRQSGRFVTVLIPSKLFPLFSFFRLSGSRPLGQVYFGRPVRAGPGPAAVLPEAQQTGLRGPAADLGPEEARGLLTLQRCQVPAHYCPLTVRKIPLLACSVWEIQGQCREDDQEAQSEKRMEQTLVGTCWVCEWALKKVKESTSTSDSQETLKQKLLSVCDKVGFLKSMCKGLVKKHLWVLIEELSTSDDVRTICVNIKACKQKEVLDLSY</sequence>
<evidence type="ECO:0000313" key="3">
    <source>
        <dbReference type="Ensembl" id="ENSSTUP00000116067.1"/>
    </source>
</evidence>
<reference evidence="3" key="2">
    <citation type="submission" date="2025-09" db="UniProtKB">
        <authorList>
            <consortium name="Ensembl"/>
        </authorList>
    </citation>
    <scope>IDENTIFICATION</scope>
</reference>
<reference evidence="3" key="1">
    <citation type="submission" date="2025-08" db="UniProtKB">
        <authorList>
            <consortium name="Ensembl"/>
        </authorList>
    </citation>
    <scope>IDENTIFICATION</scope>
</reference>
<dbReference type="PROSITE" id="PS50015">
    <property type="entry name" value="SAP_B"/>
    <property type="match status" value="1"/>
</dbReference>
<dbReference type="SMART" id="SM00741">
    <property type="entry name" value="SapB"/>
    <property type="match status" value="1"/>
</dbReference>
<evidence type="ECO:0000313" key="4">
    <source>
        <dbReference type="Proteomes" id="UP000472277"/>
    </source>
</evidence>
<dbReference type="PANTHER" id="PTHR15541">
    <property type="entry name" value="GRANULYSIN RELATED"/>
    <property type="match status" value="1"/>
</dbReference>
<organism evidence="3 4">
    <name type="scientific">Salmo trutta</name>
    <name type="common">Brown trout</name>
    <dbReference type="NCBI Taxonomy" id="8032"/>
    <lineage>
        <taxon>Eukaryota</taxon>
        <taxon>Metazoa</taxon>
        <taxon>Chordata</taxon>
        <taxon>Craniata</taxon>
        <taxon>Vertebrata</taxon>
        <taxon>Euteleostomi</taxon>
        <taxon>Actinopterygii</taxon>
        <taxon>Neopterygii</taxon>
        <taxon>Teleostei</taxon>
        <taxon>Protacanthopterygii</taxon>
        <taxon>Salmoniformes</taxon>
        <taxon>Salmonidae</taxon>
        <taxon>Salmoninae</taxon>
        <taxon>Salmo</taxon>
    </lineage>
</organism>
<dbReference type="PANTHER" id="PTHR15541:SF2">
    <property type="entry name" value="GRANULYSIN"/>
    <property type="match status" value="1"/>
</dbReference>
<evidence type="ECO:0000259" key="2">
    <source>
        <dbReference type="PROSITE" id="PS50015"/>
    </source>
</evidence>
<keyword evidence="1" id="KW-1015">Disulfide bond</keyword>
<dbReference type="Ensembl" id="ENSSTUT00000124152.1">
    <property type="protein sequence ID" value="ENSSTUP00000116067.1"/>
    <property type="gene ID" value="ENSSTUG00000051057.1"/>
</dbReference>
<dbReference type="InterPro" id="IPR008139">
    <property type="entry name" value="SaposinB_dom"/>
</dbReference>
<dbReference type="AlphaFoldDB" id="A0A674F811"/>
<name>A0A674F811_SALTR</name>
<dbReference type="SUPFAM" id="SSF47862">
    <property type="entry name" value="Saposin"/>
    <property type="match status" value="1"/>
</dbReference>
<proteinExistence type="predicted"/>
<evidence type="ECO:0000256" key="1">
    <source>
        <dbReference type="ARBA" id="ARBA00023157"/>
    </source>
</evidence>
<gene>
    <name evidence="3" type="primary">LOC115172853</name>
</gene>